<reference evidence="7 8" key="1">
    <citation type="submission" date="2018-01" db="EMBL/GenBank/DDBJ databases">
        <title>Genome sequence of a Cantenovulum-like bacteria.</title>
        <authorList>
            <person name="Tan W.R."/>
            <person name="Lau N.-S."/>
            <person name="Go F."/>
            <person name="Amirul A.-A.A."/>
        </authorList>
    </citation>
    <scope>NUCLEOTIDE SEQUENCE [LARGE SCALE GENOMIC DNA]</scope>
    <source>
        <strain evidence="7 8">CCB-QB4</strain>
    </source>
</reference>
<keyword evidence="3 6" id="KW-0812">Transmembrane</keyword>
<feature type="transmembrane region" description="Helical" evidence="6">
    <location>
        <begin position="176"/>
        <end position="197"/>
    </location>
</feature>
<dbReference type="OrthoDB" id="8559109at2"/>
<protein>
    <recommendedName>
        <fullName evidence="6">Probable membrane transporter protein</fullName>
    </recommendedName>
</protein>
<evidence type="ECO:0000256" key="3">
    <source>
        <dbReference type="ARBA" id="ARBA00022692"/>
    </source>
</evidence>
<dbReference type="PANTHER" id="PTHR43701:SF5">
    <property type="entry name" value="MEMBRANE TRANSPORTER PROTEIN-RELATED"/>
    <property type="match status" value="1"/>
</dbReference>
<keyword evidence="8" id="KW-1185">Reference proteome</keyword>
<feature type="transmembrane region" description="Helical" evidence="6">
    <location>
        <begin position="136"/>
        <end position="164"/>
    </location>
</feature>
<dbReference type="Pfam" id="PF01925">
    <property type="entry name" value="TauE"/>
    <property type="match status" value="1"/>
</dbReference>
<dbReference type="InterPro" id="IPR002781">
    <property type="entry name" value="TM_pro_TauE-like"/>
</dbReference>
<dbReference type="PANTHER" id="PTHR43701">
    <property type="entry name" value="MEMBRANE TRANSPORTER PROTEIN MJ0441-RELATED"/>
    <property type="match status" value="1"/>
</dbReference>
<feature type="transmembrane region" description="Helical" evidence="6">
    <location>
        <begin position="98"/>
        <end position="116"/>
    </location>
</feature>
<evidence type="ECO:0000313" key="7">
    <source>
        <dbReference type="EMBL" id="AWB69068.1"/>
    </source>
</evidence>
<evidence type="ECO:0000313" key="8">
    <source>
        <dbReference type="Proteomes" id="UP000244441"/>
    </source>
</evidence>
<comment type="subcellular location">
    <subcellularLocation>
        <location evidence="6">Cell membrane</location>
        <topology evidence="6">Multi-pass membrane protein</topology>
    </subcellularLocation>
    <subcellularLocation>
        <location evidence="1">Membrane</location>
        <topology evidence="1">Multi-pass membrane protein</topology>
    </subcellularLocation>
</comment>
<dbReference type="Proteomes" id="UP000244441">
    <property type="component" value="Chromosome"/>
</dbReference>
<sequence length="252" mass="26695">MFEQILLFFISLIANTLSSLAGGGAGLLQLPALIFLGLPFGIALATHKIASVALGLGASIKHLKNGGYRWQLVTIMIAGALPGVVLGANVILQIPEKIAMVSLGILTIGLGIYSILKPDLGMKENMRNLDLRGYLLGALGLFVIGVLNGSLTSGTGLFVTMWLIGWFGMSYTRAVSYTLVMVGVLWNGAGAITLAIIHQVKWEWLLVLLAGSFIGGYLGAYLALAKGNILVKRSFETMTILSGIGLFIKAFN</sequence>
<keyword evidence="6" id="KW-1003">Cell membrane</keyword>
<dbReference type="InterPro" id="IPR051598">
    <property type="entry name" value="TSUP/Inactive_protease-like"/>
</dbReference>
<dbReference type="KEGG" id="cate:C2869_17345"/>
<evidence type="ECO:0000256" key="6">
    <source>
        <dbReference type="RuleBase" id="RU363041"/>
    </source>
</evidence>
<proteinExistence type="inferred from homology"/>
<dbReference type="RefSeq" id="WP_108605107.1">
    <property type="nucleotide sequence ID" value="NZ_CP026604.1"/>
</dbReference>
<keyword evidence="4 6" id="KW-1133">Transmembrane helix</keyword>
<dbReference type="AlphaFoldDB" id="A0A2S0VY00"/>
<gene>
    <name evidence="7" type="ORF">C2869_17345</name>
</gene>
<name>A0A2S0VY00_9ALTE</name>
<evidence type="ECO:0000256" key="4">
    <source>
        <dbReference type="ARBA" id="ARBA00022989"/>
    </source>
</evidence>
<feature type="transmembrane region" description="Helical" evidence="6">
    <location>
        <begin position="204"/>
        <end position="224"/>
    </location>
</feature>
<evidence type="ECO:0000256" key="5">
    <source>
        <dbReference type="ARBA" id="ARBA00023136"/>
    </source>
</evidence>
<organism evidence="7 8">
    <name type="scientific">Saccharobesus litoralis</name>
    <dbReference type="NCBI Taxonomy" id="2172099"/>
    <lineage>
        <taxon>Bacteria</taxon>
        <taxon>Pseudomonadati</taxon>
        <taxon>Pseudomonadota</taxon>
        <taxon>Gammaproteobacteria</taxon>
        <taxon>Alteromonadales</taxon>
        <taxon>Alteromonadaceae</taxon>
        <taxon>Saccharobesus</taxon>
    </lineage>
</organism>
<comment type="similarity">
    <text evidence="2 6">Belongs to the 4-toluene sulfonate uptake permease (TSUP) (TC 2.A.102) family.</text>
</comment>
<evidence type="ECO:0000256" key="1">
    <source>
        <dbReference type="ARBA" id="ARBA00004141"/>
    </source>
</evidence>
<keyword evidence="5 6" id="KW-0472">Membrane</keyword>
<dbReference type="GO" id="GO:0005886">
    <property type="term" value="C:plasma membrane"/>
    <property type="evidence" value="ECO:0007669"/>
    <property type="project" value="UniProtKB-SubCell"/>
</dbReference>
<dbReference type="EMBL" id="CP026604">
    <property type="protein sequence ID" value="AWB69068.1"/>
    <property type="molecule type" value="Genomic_DNA"/>
</dbReference>
<evidence type="ECO:0000256" key="2">
    <source>
        <dbReference type="ARBA" id="ARBA00009142"/>
    </source>
</evidence>
<accession>A0A2S0VY00</accession>
<feature type="transmembrane region" description="Helical" evidence="6">
    <location>
        <begin position="33"/>
        <end position="58"/>
    </location>
</feature>
<feature type="transmembrane region" description="Helical" evidence="6">
    <location>
        <begin position="70"/>
        <end position="92"/>
    </location>
</feature>